<feature type="transmembrane region" description="Helical" evidence="9">
    <location>
        <begin position="51"/>
        <end position="74"/>
    </location>
</feature>
<keyword evidence="8" id="KW-0902">Two-component regulatory system</keyword>
<evidence type="ECO:0000256" key="6">
    <source>
        <dbReference type="ARBA" id="ARBA00022777"/>
    </source>
</evidence>
<proteinExistence type="predicted"/>
<keyword evidence="4" id="KW-0808">Transferase</keyword>
<keyword evidence="9" id="KW-0812">Transmembrane</keyword>
<evidence type="ECO:0000256" key="8">
    <source>
        <dbReference type="ARBA" id="ARBA00023012"/>
    </source>
</evidence>
<dbReference type="InterPro" id="IPR050482">
    <property type="entry name" value="Sensor_HK_TwoCompSys"/>
</dbReference>
<evidence type="ECO:0000256" key="1">
    <source>
        <dbReference type="ARBA" id="ARBA00000085"/>
    </source>
</evidence>
<reference evidence="11 12" key="1">
    <citation type="submission" date="2024-10" db="EMBL/GenBank/DDBJ databases">
        <authorList>
            <person name="Cho J.-C."/>
        </authorList>
    </citation>
    <scope>NUCLEOTIDE SEQUENCE [LARGE SCALE GENOMIC DNA]</scope>
    <source>
        <strain evidence="11 12">KCTC29696</strain>
    </source>
</reference>
<comment type="caution">
    <text evidence="11">The sequence shown here is derived from an EMBL/GenBank/DDBJ whole genome shotgun (WGS) entry which is preliminary data.</text>
</comment>
<keyword evidence="12" id="KW-1185">Reference proteome</keyword>
<protein>
    <recommendedName>
        <fullName evidence="2">histidine kinase</fullName>
        <ecNumber evidence="2">2.7.13.3</ecNumber>
    </recommendedName>
</protein>
<keyword evidence="6 11" id="KW-0418">Kinase</keyword>
<evidence type="ECO:0000256" key="2">
    <source>
        <dbReference type="ARBA" id="ARBA00012438"/>
    </source>
</evidence>
<dbReference type="InterPro" id="IPR011712">
    <property type="entry name" value="Sig_transdc_His_kin_sub3_dim/P"/>
</dbReference>
<dbReference type="InterPro" id="IPR036890">
    <property type="entry name" value="HATPase_C_sf"/>
</dbReference>
<evidence type="ECO:0000313" key="11">
    <source>
        <dbReference type="EMBL" id="MFH0251155.1"/>
    </source>
</evidence>
<evidence type="ECO:0000313" key="12">
    <source>
        <dbReference type="Proteomes" id="UP001607069"/>
    </source>
</evidence>
<evidence type="ECO:0000256" key="7">
    <source>
        <dbReference type="ARBA" id="ARBA00022840"/>
    </source>
</evidence>
<sequence length="403" mass="42463">MSSRHPTPVLALVQAPVRAVTYTRWLHLTLGGLAAMVVMMVFPGTEEGPSWQWLEALAVPVGLAAAFGLGVPVLRQAEGIQARLMLVPGQREPLGPDASETGIAVAPSASWSDRWRTALWLALRVALGTPMTVASVWLLIPAWYLAFSLGGWYVLLTPLPPLLLLSVVVGAGTLMASLARRLLAPSAAERLAALEERTDRLLEHNRLARELHDSIGHALTAAVVQAGAARAAGSAEFTERALTAIEHTGRRALEDLERVLRLLREGGGARGDVEPPKLEDAARLLESARAAGAEVDAEVGGGLDSVPAVVSREGYRILQEALTNVLRHAGPVPVAVAVAVDGRDLRLTVRNPLPGAYVPADRGSGLRGVSERAALLGGSASAGPEGDSWCLDVHLPLDGYGRS</sequence>
<comment type="catalytic activity">
    <reaction evidence="1">
        <text>ATP + protein L-histidine = ADP + protein N-phospho-L-histidine.</text>
        <dbReference type="EC" id="2.7.13.3"/>
    </reaction>
</comment>
<accession>A0ABW7I0P7</accession>
<feature type="transmembrane region" description="Helical" evidence="9">
    <location>
        <begin position="152"/>
        <end position="176"/>
    </location>
</feature>
<gene>
    <name evidence="11" type="ORF">ACG5V6_23430</name>
</gene>
<dbReference type="Gene3D" id="1.20.5.1930">
    <property type="match status" value="1"/>
</dbReference>
<evidence type="ECO:0000256" key="5">
    <source>
        <dbReference type="ARBA" id="ARBA00022741"/>
    </source>
</evidence>
<feature type="domain" description="Signal transduction histidine kinase subgroup 3 dimerisation and phosphoacceptor" evidence="10">
    <location>
        <begin position="203"/>
        <end position="266"/>
    </location>
</feature>
<keyword evidence="9" id="KW-0472">Membrane</keyword>
<dbReference type="EMBL" id="JBIHMK010000118">
    <property type="protein sequence ID" value="MFH0251155.1"/>
    <property type="molecule type" value="Genomic_DNA"/>
</dbReference>
<dbReference type="Proteomes" id="UP001607069">
    <property type="component" value="Unassembled WGS sequence"/>
</dbReference>
<feature type="transmembrane region" description="Helical" evidence="9">
    <location>
        <begin position="121"/>
        <end position="146"/>
    </location>
</feature>
<dbReference type="RefSeq" id="WP_279950320.1">
    <property type="nucleotide sequence ID" value="NZ_BAABEN010000005.1"/>
</dbReference>
<dbReference type="Gene3D" id="3.30.565.10">
    <property type="entry name" value="Histidine kinase-like ATPase, C-terminal domain"/>
    <property type="match status" value="1"/>
</dbReference>
<dbReference type="PANTHER" id="PTHR24421:SF10">
    <property type="entry name" value="NITRATE_NITRITE SENSOR PROTEIN NARQ"/>
    <property type="match status" value="1"/>
</dbReference>
<dbReference type="CDD" id="cd16917">
    <property type="entry name" value="HATPase_UhpB-NarQ-NarX-like"/>
    <property type="match status" value="1"/>
</dbReference>
<organism evidence="11 12">
    <name type="scientific">Streptomyces chitinivorans</name>
    <dbReference type="NCBI Taxonomy" id="1257027"/>
    <lineage>
        <taxon>Bacteria</taxon>
        <taxon>Bacillati</taxon>
        <taxon>Actinomycetota</taxon>
        <taxon>Actinomycetes</taxon>
        <taxon>Kitasatosporales</taxon>
        <taxon>Streptomycetaceae</taxon>
        <taxon>Streptomyces</taxon>
    </lineage>
</organism>
<keyword evidence="7" id="KW-0067">ATP-binding</keyword>
<dbReference type="PANTHER" id="PTHR24421">
    <property type="entry name" value="NITRATE/NITRITE SENSOR PROTEIN NARX-RELATED"/>
    <property type="match status" value="1"/>
</dbReference>
<evidence type="ECO:0000256" key="9">
    <source>
        <dbReference type="SAM" id="Phobius"/>
    </source>
</evidence>
<evidence type="ECO:0000256" key="3">
    <source>
        <dbReference type="ARBA" id="ARBA00022553"/>
    </source>
</evidence>
<keyword evidence="9" id="KW-1133">Transmembrane helix</keyword>
<dbReference type="SUPFAM" id="SSF55874">
    <property type="entry name" value="ATPase domain of HSP90 chaperone/DNA topoisomerase II/histidine kinase"/>
    <property type="match status" value="1"/>
</dbReference>
<feature type="transmembrane region" description="Helical" evidence="9">
    <location>
        <begin position="25"/>
        <end position="45"/>
    </location>
</feature>
<evidence type="ECO:0000256" key="4">
    <source>
        <dbReference type="ARBA" id="ARBA00022679"/>
    </source>
</evidence>
<evidence type="ECO:0000259" key="10">
    <source>
        <dbReference type="Pfam" id="PF07730"/>
    </source>
</evidence>
<dbReference type="EC" id="2.7.13.3" evidence="2"/>
<dbReference type="Pfam" id="PF07730">
    <property type="entry name" value="HisKA_3"/>
    <property type="match status" value="1"/>
</dbReference>
<dbReference type="GO" id="GO:0016301">
    <property type="term" value="F:kinase activity"/>
    <property type="evidence" value="ECO:0007669"/>
    <property type="project" value="UniProtKB-KW"/>
</dbReference>
<keyword evidence="3" id="KW-0597">Phosphoprotein</keyword>
<keyword evidence="5" id="KW-0547">Nucleotide-binding</keyword>
<name>A0ABW7I0P7_9ACTN</name>